<dbReference type="PANTHER" id="PTHR24221:SF654">
    <property type="entry name" value="ATP-BINDING CASSETTE SUB-FAMILY B MEMBER 6"/>
    <property type="match status" value="1"/>
</dbReference>
<dbReference type="Pfam" id="PF00005">
    <property type="entry name" value="ABC_tran"/>
    <property type="match status" value="1"/>
</dbReference>
<dbReference type="RefSeq" id="WP_276280099.1">
    <property type="nucleotide sequence ID" value="NZ_CP119809.1"/>
</dbReference>
<dbReference type="InterPro" id="IPR003439">
    <property type="entry name" value="ABC_transporter-like_ATP-bd"/>
</dbReference>
<feature type="transmembrane region" description="Helical" evidence="9">
    <location>
        <begin position="80"/>
        <end position="104"/>
    </location>
</feature>
<accession>A0ABD5WN95</accession>
<dbReference type="PROSITE" id="PS50929">
    <property type="entry name" value="ABC_TM1F"/>
    <property type="match status" value="1"/>
</dbReference>
<dbReference type="InterPro" id="IPR027417">
    <property type="entry name" value="P-loop_NTPase"/>
</dbReference>
<dbReference type="SMART" id="SM00382">
    <property type="entry name" value="AAA"/>
    <property type="match status" value="1"/>
</dbReference>
<dbReference type="PANTHER" id="PTHR24221">
    <property type="entry name" value="ATP-BINDING CASSETTE SUB-FAMILY B"/>
    <property type="match status" value="1"/>
</dbReference>
<organism evidence="12 13">
    <name type="scientific">Halorussus caseinilyticus</name>
    <dbReference type="NCBI Taxonomy" id="3034025"/>
    <lineage>
        <taxon>Archaea</taxon>
        <taxon>Methanobacteriati</taxon>
        <taxon>Methanobacteriota</taxon>
        <taxon>Stenosarchaea group</taxon>
        <taxon>Halobacteria</taxon>
        <taxon>Halobacteriales</taxon>
        <taxon>Haladaptataceae</taxon>
        <taxon>Halorussus</taxon>
    </lineage>
</organism>
<feature type="transmembrane region" description="Helical" evidence="9">
    <location>
        <begin position="273"/>
        <end position="293"/>
    </location>
</feature>
<feature type="transmembrane region" description="Helical" evidence="9">
    <location>
        <begin position="157"/>
        <end position="178"/>
    </location>
</feature>
<dbReference type="SUPFAM" id="SSF52540">
    <property type="entry name" value="P-loop containing nucleoside triphosphate hydrolases"/>
    <property type="match status" value="1"/>
</dbReference>
<dbReference type="Proteomes" id="UP001596407">
    <property type="component" value="Unassembled WGS sequence"/>
</dbReference>
<dbReference type="Pfam" id="PF00664">
    <property type="entry name" value="ABC_membrane"/>
    <property type="match status" value="1"/>
</dbReference>
<comment type="caution">
    <text evidence="12">The sequence shown here is derived from an EMBL/GenBank/DDBJ whole genome shotgun (WGS) entry which is preliminary data.</text>
</comment>
<keyword evidence="6 12" id="KW-0067">ATP-binding</keyword>
<evidence type="ECO:0000256" key="4">
    <source>
        <dbReference type="ARBA" id="ARBA00022692"/>
    </source>
</evidence>
<dbReference type="GO" id="GO:0005886">
    <property type="term" value="C:plasma membrane"/>
    <property type="evidence" value="ECO:0007669"/>
    <property type="project" value="UniProtKB-SubCell"/>
</dbReference>
<evidence type="ECO:0000256" key="1">
    <source>
        <dbReference type="ARBA" id="ARBA00004651"/>
    </source>
</evidence>
<evidence type="ECO:0000259" key="10">
    <source>
        <dbReference type="PROSITE" id="PS50893"/>
    </source>
</evidence>
<name>A0ABD5WN95_9EURY</name>
<dbReference type="PROSITE" id="PS00211">
    <property type="entry name" value="ABC_TRANSPORTER_1"/>
    <property type="match status" value="1"/>
</dbReference>
<keyword evidence="2" id="KW-0813">Transport</keyword>
<dbReference type="CDD" id="cd18565">
    <property type="entry name" value="ABC_6TM_exporter_like"/>
    <property type="match status" value="1"/>
</dbReference>
<feature type="transmembrane region" description="Helical" evidence="9">
    <location>
        <begin position="31"/>
        <end position="60"/>
    </location>
</feature>
<dbReference type="InterPro" id="IPR036640">
    <property type="entry name" value="ABC1_TM_sf"/>
</dbReference>
<dbReference type="FunFam" id="3.40.50.300:FF:000221">
    <property type="entry name" value="Multidrug ABC transporter ATP-binding protein"/>
    <property type="match status" value="1"/>
</dbReference>
<evidence type="ECO:0000256" key="2">
    <source>
        <dbReference type="ARBA" id="ARBA00022448"/>
    </source>
</evidence>
<feature type="transmembrane region" description="Helical" evidence="9">
    <location>
        <begin position="184"/>
        <end position="204"/>
    </location>
</feature>
<evidence type="ECO:0000256" key="8">
    <source>
        <dbReference type="ARBA" id="ARBA00023136"/>
    </source>
</evidence>
<comment type="subcellular location">
    <subcellularLocation>
        <location evidence="1">Cell membrane</location>
        <topology evidence="1">Multi-pass membrane protein</topology>
    </subcellularLocation>
</comment>
<keyword evidence="4 9" id="KW-0812">Transmembrane</keyword>
<dbReference type="PROSITE" id="PS50893">
    <property type="entry name" value="ABC_TRANSPORTER_2"/>
    <property type="match status" value="1"/>
</dbReference>
<evidence type="ECO:0000256" key="7">
    <source>
        <dbReference type="ARBA" id="ARBA00022989"/>
    </source>
</evidence>
<evidence type="ECO:0000259" key="11">
    <source>
        <dbReference type="PROSITE" id="PS50929"/>
    </source>
</evidence>
<sequence>MTDETLGGMSDREYPLVGLVREFGASEIHHLVAAVLARTVSTFLSFADVFLIGLGIDALFNGREFAIPLLPSAWVPSEPLPLLAFITGLMFGLNVLTNLTLFVAQYGFGVFTQRILHQIRVAKFDTAQRLELGFFEENRTGNIISVLNDDVNELDGFLNTVLSAAIWISMTVVSAFVYMSALNWQLALLVLASAPVVAGVNYWFSRRLEPLKDEVRTERGALNARLETNLSGIDVIKSFTAEEHERKRVEDASLDYFDARLGSRRRAVQQSPANRLIMGVWLVATLSLGIYWIVVEPPLFFSGTLTAGQLVPFLFYMERLTLPLKNLSGVIDGYKSAKASAKRIDGLTSIDGRLEGDSGDELVIDGGRVEFENVEFGYPGTEQRVFDGISFAAESEETIGLVGSTGAGKSTLVKCLLRFHEVDDGRITIDGQDVRNVSLEDLRDAIGYVNQDAYLFDGTIRDNIAYGASDASDTSDVPDERIEAAAKTAGAHRFVTELPDGYETQVGDRGTSLSGGQRQRLAIARAIVDDPPILVFDEATSHVDNETELVLQEKLDELTEDRTTFIIAHRLSTVRGADEILVLEDGSIAERGTHERLVERDGTYATLWNVQVGNLDALSSLGEATTDD</sequence>
<evidence type="ECO:0000256" key="6">
    <source>
        <dbReference type="ARBA" id="ARBA00022840"/>
    </source>
</evidence>
<protein>
    <submittedName>
        <fullName evidence="12">ABC transporter ATP-binding protein</fullName>
    </submittedName>
</protein>
<evidence type="ECO:0000313" key="13">
    <source>
        <dbReference type="Proteomes" id="UP001596407"/>
    </source>
</evidence>
<keyword evidence="3" id="KW-1003">Cell membrane</keyword>
<dbReference type="EMBL" id="JBHSZH010000005">
    <property type="protein sequence ID" value="MFC7081931.1"/>
    <property type="molecule type" value="Genomic_DNA"/>
</dbReference>
<dbReference type="SUPFAM" id="SSF90123">
    <property type="entry name" value="ABC transporter transmembrane region"/>
    <property type="match status" value="1"/>
</dbReference>
<evidence type="ECO:0000256" key="9">
    <source>
        <dbReference type="SAM" id="Phobius"/>
    </source>
</evidence>
<dbReference type="Gene3D" id="1.20.1560.10">
    <property type="entry name" value="ABC transporter type 1, transmembrane domain"/>
    <property type="match status" value="1"/>
</dbReference>
<evidence type="ECO:0000313" key="12">
    <source>
        <dbReference type="EMBL" id="MFC7081931.1"/>
    </source>
</evidence>
<dbReference type="GeneID" id="79304712"/>
<keyword evidence="7 9" id="KW-1133">Transmembrane helix</keyword>
<feature type="domain" description="ABC transporter" evidence="10">
    <location>
        <begin position="369"/>
        <end position="610"/>
    </location>
</feature>
<dbReference type="GO" id="GO:0005524">
    <property type="term" value="F:ATP binding"/>
    <property type="evidence" value="ECO:0007669"/>
    <property type="project" value="UniProtKB-KW"/>
</dbReference>
<dbReference type="AlphaFoldDB" id="A0ABD5WN95"/>
<dbReference type="Gene3D" id="3.40.50.300">
    <property type="entry name" value="P-loop containing nucleotide triphosphate hydrolases"/>
    <property type="match status" value="1"/>
</dbReference>
<gene>
    <name evidence="12" type="ORF">ACFQJ6_19395</name>
</gene>
<feature type="domain" description="ABC transmembrane type-1" evidence="11">
    <location>
        <begin position="32"/>
        <end position="336"/>
    </location>
</feature>
<dbReference type="InterPro" id="IPR039421">
    <property type="entry name" value="Type_1_exporter"/>
</dbReference>
<keyword evidence="8 9" id="KW-0472">Membrane</keyword>
<evidence type="ECO:0000256" key="5">
    <source>
        <dbReference type="ARBA" id="ARBA00022741"/>
    </source>
</evidence>
<dbReference type="GO" id="GO:0055085">
    <property type="term" value="P:transmembrane transport"/>
    <property type="evidence" value="ECO:0007669"/>
    <property type="project" value="UniProtKB-ARBA"/>
</dbReference>
<keyword evidence="13" id="KW-1185">Reference proteome</keyword>
<dbReference type="InterPro" id="IPR003593">
    <property type="entry name" value="AAA+_ATPase"/>
</dbReference>
<dbReference type="InterPro" id="IPR017871">
    <property type="entry name" value="ABC_transporter-like_CS"/>
</dbReference>
<dbReference type="InterPro" id="IPR011527">
    <property type="entry name" value="ABC1_TM_dom"/>
</dbReference>
<reference evidence="12 13" key="1">
    <citation type="journal article" date="2019" name="Int. J. Syst. Evol. Microbiol.">
        <title>The Global Catalogue of Microorganisms (GCM) 10K type strain sequencing project: providing services to taxonomists for standard genome sequencing and annotation.</title>
        <authorList>
            <consortium name="The Broad Institute Genomics Platform"/>
            <consortium name="The Broad Institute Genome Sequencing Center for Infectious Disease"/>
            <person name="Wu L."/>
            <person name="Ma J."/>
        </authorList>
    </citation>
    <scope>NUCLEOTIDE SEQUENCE [LARGE SCALE GENOMIC DNA]</scope>
    <source>
        <strain evidence="12 13">DT72</strain>
    </source>
</reference>
<keyword evidence="5" id="KW-0547">Nucleotide-binding</keyword>
<proteinExistence type="predicted"/>
<evidence type="ECO:0000256" key="3">
    <source>
        <dbReference type="ARBA" id="ARBA00022475"/>
    </source>
</evidence>